<keyword evidence="11 12" id="KW-0472">Membrane</keyword>
<dbReference type="PANTHER" id="PTHR39188:SF3">
    <property type="entry name" value="STAGE IV SPORULATION PROTEIN FB"/>
    <property type="match status" value="1"/>
</dbReference>
<keyword evidence="8" id="KW-0862">Zinc</keyword>
<dbReference type="PANTHER" id="PTHR39188">
    <property type="entry name" value="MEMBRANE-ASSOCIATED ZINC METALLOPROTEASE M50B"/>
    <property type="match status" value="1"/>
</dbReference>
<dbReference type="EMBL" id="MHQI01000049">
    <property type="protein sequence ID" value="OGZ99046.1"/>
    <property type="molecule type" value="Genomic_DNA"/>
</dbReference>
<dbReference type="CDD" id="cd05709">
    <property type="entry name" value="S2P-M50"/>
    <property type="match status" value="1"/>
</dbReference>
<gene>
    <name evidence="14" type="ORF">A3C07_02705</name>
</gene>
<evidence type="ECO:0000256" key="1">
    <source>
        <dbReference type="ARBA" id="ARBA00001947"/>
    </source>
</evidence>
<comment type="caution">
    <text evidence="14">The sequence shown here is derived from an EMBL/GenBank/DDBJ whole genome shotgun (WGS) entry which is preliminary data.</text>
</comment>
<feature type="transmembrane region" description="Helical" evidence="12">
    <location>
        <begin position="254"/>
        <end position="271"/>
    </location>
</feature>
<feature type="transmembrane region" description="Helical" evidence="12">
    <location>
        <begin position="102"/>
        <end position="125"/>
    </location>
</feature>
<dbReference type="GO" id="GO:0006508">
    <property type="term" value="P:proteolysis"/>
    <property type="evidence" value="ECO:0007669"/>
    <property type="project" value="UniProtKB-KW"/>
</dbReference>
<feature type="transmembrane region" description="Helical" evidence="12">
    <location>
        <begin position="137"/>
        <end position="154"/>
    </location>
</feature>
<comment type="subcellular location">
    <subcellularLocation>
        <location evidence="2">Membrane</location>
        <topology evidence="2">Multi-pass membrane protein</topology>
    </subcellularLocation>
</comment>
<keyword evidence="5 12" id="KW-0812">Transmembrane</keyword>
<keyword evidence="4" id="KW-0645">Protease</keyword>
<name>A0A1G2KHW2_9BACT</name>
<evidence type="ECO:0000256" key="7">
    <source>
        <dbReference type="ARBA" id="ARBA00022801"/>
    </source>
</evidence>
<dbReference type="GO" id="GO:0016020">
    <property type="term" value="C:membrane"/>
    <property type="evidence" value="ECO:0007669"/>
    <property type="project" value="UniProtKB-SubCell"/>
</dbReference>
<comment type="cofactor">
    <cofactor evidence="1">
        <name>Zn(2+)</name>
        <dbReference type="ChEBI" id="CHEBI:29105"/>
    </cofactor>
</comment>
<feature type="transmembrane region" description="Helical" evidence="12">
    <location>
        <begin position="160"/>
        <end position="179"/>
    </location>
</feature>
<evidence type="ECO:0000256" key="11">
    <source>
        <dbReference type="ARBA" id="ARBA00023136"/>
    </source>
</evidence>
<comment type="similarity">
    <text evidence="3">Belongs to the peptidase M50B family.</text>
</comment>
<dbReference type="Proteomes" id="UP000179023">
    <property type="component" value="Unassembled WGS sequence"/>
</dbReference>
<proteinExistence type="inferred from homology"/>
<protein>
    <recommendedName>
        <fullName evidence="13">Peptidase M50 domain-containing protein</fullName>
    </recommendedName>
</protein>
<feature type="transmembrane region" description="Helical" evidence="12">
    <location>
        <begin position="207"/>
        <end position="234"/>
    </location>
</feature>
<evidence type="ECO:0000256" key="10">
    <source>
        <dbReference type="ARBA" id="ARBA00023049"/>
    </source>
</evidence>
<sequence>MSLLPLVTTKERCRMLATFTVILCLFAITFHELGHAYAMYRCGVPIERIGLLGVPVKGVPFLKKDFTLNGNVTRFEIHPLIIGAFVKEKDGSLDLQSVLNRVYIFGAGPLVNILYAAVLFSISGIRIPTATLWGQEIWLLGWMPAIAIATFLFFKPLCRFVVPTLGLVMLVSLAAALLLSENPQESVAGPVTLIHILGNGYAKMEPFGIFATTFIAGIFSLLIGISNTLPFVPLDGGRIFHTYLEKIGPHAGQWFFRFSFVLFLALVFLALSNDFMTLIS</sequence>
<dbReference type="InterPro" id="IPR008915">
    <property type="entry name" value="Peptidase_M50"/>
</dbReference>
<dbReference type="Pfam" id="PF02163">
    <property type="entry name" value="Peptidase_M50"/>
    <property type="match status" value="1"/>
</dbReference>
<accession>A0A1G2KHW2</accession>
<keyword evidence="6" id="KW-0479">Metal-binding</keyword>
<evidence type="ECO:0000256" key="9">
    <source>
        <dbReference type="ARBA" id="ARBA00022989"/>
    </source>
</evidence>
<organism evidence="14 15">
    <name type="scientific">Candidatus Sungbacteria bacterium RIFCSPHIGHO2_02_FULL_47_11</name>
    <dbReference type="NCBI Taxonomy" id="1802270"/>
    <lineage>
        <taxon>Bacteria</taxon>
        <taxon>Candidatus Sungiibacteriota</taxon>
    </lineage>
</organism>
<dbReference type="GO" id="GO:0008237">
    <property type="term" value="F:metallopeptidase activity"/>
    <property type="evidence" value="ECO:0007669"/>
    <property type="project" value="UniProtKB-KW"/>
</dbReference>
<evidence type="ECO:0000256" key="3">
    <source>
        <dbReference type="ARBA" id="ARBA00007931"/>
    </source>
</evidence>
<evidence type="ECO:0000256" key="5">
    <source>
        <dbReference type="ARBA" id="ARBA00022692"/>
    </source>
</evidence>
<reference evidence="14 15" key="1">
    <citation type="journal article" date="2016" name="Nat. Commun.">
        <title>Thousands of microbial genomes shed light on interconnected biogeochemical processes in an aquifer system.</title>
        <authorList>
            <person name="Anantharaman K."/>
            <person name="Brown C.T."/>
            <person name="Hug L.A."/>
            <person name="Sharon I."/>
            <person name="Castelle C.J."/>
            <person name="Probst A.J."/>
            <person name="Thomas B.C."/>
            <person name="Singh A."/>
            <person name="Wilkins M.J."/>
            <person name="Karaoz U."/>
            <person name="Brodie E.L."/>
            <person name="Williams K.H."/>
            <person name="Hubbard S.S."/>
            <person name="Banfield J.F."/>
        </authorList>
    </citation>
    <scope>NUCLEOTIDE SEQUENCE [LARGE SCALE GENOMIC DNA]</scope>
</reference>
<keyword evidence="9 12" id="KW-1133">Transmembrane helix</keyword>
<evidence type="ECO:0000256" key="2">
    <source>
        <dbReference type="ARBA" id="ARBA00004141"/>
    </source>
</evidence>
<keyword evidence="10" id="KW-0482">Metalloprotease</keyword>
<evidence type="ECO:0000256" key="12">
    <source>
        <dbReference type="SAM" id="Phobius"/>
    </source>
</evidence>
<dbReference type="GO" id="GO:0046872">
    <property type="term" value="F:metal ion binding"/>
    <property type="evidence" value="ECO:0007669"/>
    <property type="project" value="UniProtKB-KW"/>
</dbReference>
<feature type="transmembrane region" description="Helical" evidence="12">
    <location>
        <begin position="12"/>
        <end position="30"/>
    </location>
</feature>
<evidence type="ECO:0000256" key="6">
    <source>
        <dbReference type="ARBA" id="ARBA00022723"/>
    </source>
</evidence>
<evidence type="ECO:0000313" key="15">
    <source>
        <dbReference type="Proteomes" id="UP000179023"/>
    </source>
</evidence>
<evidence type="ECO:0000259" key="13">
    <source>
        <dbReference type="Pfam" id="PF02163"/>
    </source>
</evidence>
<evidence type="ECO:0000256" key="4">
    <source>
        <dbReference type="ARBA" id="ARBA00022670"/>
    </source>
</evidence>
<feature type="domain" description="Peptidase M50" evidence="13">
    <location>
        <begin position="21"/>
        <end position="264"/>
    </location>
</feature>
<dbReference type="AlphaFoldDB" id="A0A1G2KHW2"/>
<evidence type="ECO:0000256" key="8">
    <source>
        <dbReference type="ARBA" id="ARBA00022833"/>
    </source>
</evidence>
<evidence type="ECO:0000313" key="14">
    <source>
        <dbReference type="EMBL" id="OGZ99046.1"/>
    </source>
</evidence>
<keyword evidence="7" id="KW-0378">Hydrolase</keyword>